<evidence type="ECO:0000256" key="1">
    <source>
        <dbReference type="SAM" id="MobiDB-lite"/>
    </source>
</evidence>
<feature type="compositionally biased region" description="Basic residues" evidence="1">
    <location>
        <begin position="444"/>
        <end position="466"/>
    </location>
</feature>
<feature type="compositionally biased region" description="Basic residues" evidence="1">
    <location>
        <begin position="507"/>
        <end position="518"/>
    </location>
</feature>
<feature type="compositionally biased region" description="Basic and acidic residues" evidence="1">
    <location>
        <begin position="519"/>
        <end position="563"/>
    </location>
</feature>
<feature type="compositionally biased region" description="Basic and acidic residues" evidence="1">
    <location>
        <begin position="496"/>
        <end position="506"/>
    </location>
</feature>
<feature type="region of interest" description="Disordered" evidence="1">
    <location>
        <begin position="295"/>
        <end position="376"/>
    </location>
</feature>
<feature type="region of interest" description="Disordered" evidence="1">
    <location>
        <begin position="402"/>
        <end position="466"/>
    </location>
</feature>
<proteinExistence type="predicted"/>
<comment type="caution">
    <text evidence="2">The sequence shown here is derived from an EMBL/GenBank/DDBJ whole genome shotgun (WGS) entry which is preliminary data.</text>
</comment>
<dbReference type="EMBL" id="PXXK01000178">
    <property type="protein sequence ID" value="RFN49409.1"/>
    <property type="molecule type" value="Genomic_DNA"/>
</dbReference>
<protein>
    <submittedName>
        <fullName evidence="2">Uncharacterized protein</fullName>
    </submittedName>
</protein>
<name>A0A395MQK5_9HYPO</name>
<keyword evidence="3" id="KW-1185">Reference proteome</keyword>
<accession>A0A395MQK5</accession>
<evidence type="ECO:0000313" key="3">
    <source>
        <dbReference type="Proteomes" id="UP000265631"/>
    </source>
</evidence>
<dbReference type="Proteomes" id="UP000265631">
    <property type="component" value="Unassembled WGS sequence"/>
</dbReference>
<gene>
    <name evidence="2" type="ORF">FIE12Z_6304</name>
</gene>
<feature type="compositionally biased region" description="Basic and acidic residues" evidence="1">
    <location>
        <begin position="572"/>
        <end position="595"/>
    </location>
</feature>
<feature type="region of interest" description="Disordered" evidence="1">
    <location>
        <begin position="489"/>
        <end position="616"/>
    </location>
</feature>
<feature type="compositionally biased region" description="Basic and acidic residues" evidence="1">
    <location>
        <begin position="603"/>
        <end position="616"/>
    </location>
</feature>
<sequence>MRTSLFYALNGALGVVAHESLAYFKIDSGKEEYHRSLDGCGKHGKHKWVPDPSTFVFPQHDYKPGNSWDLCVDSAHCAPHEALSKVYFDFKDNAIVFDFKHIEHYKYEDVVVYIERGKPPGEHSQKYSKESDHCVILHDYKQAKCQIPYFSLTNGGSYDELCPIKDNGGWRLYIKIKAKISHGYKKYGLYSRAGDVHEKYFTLSYTCAECKDYKHEGKYELLEEGHEKKKYDGYNDEKKYEGYKDEKKYDEYKYEEEKKYNYYKYEEGDKKYKRGIKDYDGEKYDHEHHKYHHKHYDHDHHGYDHDEHHYDHHNKHHDDDYDHEHKHKHHNPYKHDHDKDYEHGHHYGHHDNEHKHYDHGHHHGHHGDYKHHEHYDPSRHHDFNAFLNSYFNKYGHHDYNNGKHHYKHHDGYNHHHARGLDSEETKNGEKSEKLDQKSEDENKHKHHHHGHHHDHKHDHLHKHRHSHYDYHHYEHYDPGYYYHHEYKHHDHKNHGHKDYNNYDHKNYDHKHHDHKHHDHKDYDHKDYDHKHHDEGYGHKDYDHKHHDHKDYDNKDHDNKDYGHHHDHHKYYEHHDPSYHHDHHKDHDYKHGDKYDHHHHSKRSSHEYQHHGKHHEEPPVTVYYKEKAEDVNAQANHVIYEKEQKHEIPAHIYKKLAEASKKHQYDHEKKHAYEHNYKHIHEDHKHAEENYHQMKLAEAKLSQAIEEYYAVRYGKQHNEAHGHKKHEHHHKEPEHKHYNGGHYAHKEHKPAHEHHYGHYEHKPEYHQHHGHYEHKEHKPEEKHHYGHYEHKPEHHQHHGHYEHKEHKPEHKHHFGHYAKAIEPEHKHHYGHHEHKPEKGYYEKKEFEHKKENEHNKYSHAVYEHKYGPKEYHEHNKYEPEKHHYQHHEHKEYEPSKYYHAHHEPSYYHDKKEFQKHYNHDDGNVHVAFEKLWKEKTSHQQKQNEKYAAVHYEQHPHKYGHYSKRSALPGHGDEVVEIDTSKVDKYIAKAEYNINDGISKAIYKAINSAGEDPTTGTIIKFYKKVEKAIKYIVFKNLKKTVHHITHVDGIKEPESHEVDKKIYKAIKYILEAADEIFTKTIDALGEDPTEKEIEYAVAKVEKLLARVIDKYVREAIIEIFDLEYITEKSYGYYEKHEKYEKRQVQNVTESAANATATAANSTVEAASKKEDQAANRFMRLFMRQDSQNATAVNATADAANATETQTLMRFMRRQEPSVENATEASINATAQAVADVAEAVNATAEAANATETQTLMRFMRRQDQKATDSAANTTTQAVADVEQALNTTSEAANTTESQHSKRATVHVYPDGKMVVGQPKIFQWEGAYHPIKFVGKKNGKRDGAKFYNGYVPECKGKVVKAYGIDGQHSAPMKEFASDTHPNTCYKHHGDYVLYSYDELKGTMYGKLYESNGGDKKFGNYFIEMVKGRDSYAEEIVVSIDIHDKFQYEVTEARVYVGCTPGTDDHHGSNICSEKTYPYMSVAEKGLNEFVFAFPDVYACDEYFIAIVVDFCDNKYSS</sequence>
<feature type="compositionally biased region" description="Basic and acidic residues" evidence="1">
    <location>
        <begin position="333"/>
        <end position="356"/>
    </location>
</feature>
<evidence type="ECO:0000313" key="2">
    <source>
        <dbReference type="EMBL" id="RFN49409.1"/>
    </source>
</evidence>
<dbReference type="STRING" id="2594813.A0A395MQK5"/>
<feature type="compositionally biased region" description="Basic and acidic residues" evidence="1">
    <location>
        <begin position="296"/>
        <end position="324"/>
    </location>
</feature>
<organism evidence="2 3">
    <name type="scientific">Fusarium flagelliforme</name>
    <dbReference type="NCBI Taxonomy" id="2675880"/>
    <lineage>
        <taxon>Eukaryota</taxon>
        <taxon>Fungi</taxon>
        <taxon>Dikarya</taxon>
        <taxon>Ascomycota</taxon>
        <taxon>Pezizomycotina</taxon>
        <taxon>Sordariomycetes</taxon>
        <taxon>Hypocreomycetidae</taxon>
        <taxon>Hypocreales</taxon>
        <taxon>Nectriaceae</taxon>
        <taxon>Fusarium</taxon>
        <taxon>Fusarium incarnatum-equiseti species complex</taxon>
    </lineage>
</organism>
<feature type="compositionally biased region" description="Basic and acidic residues" evidence="1">
    <location>
        <begin position="409"/>
        <end position="443"/>
    </location>
</feature>
<feature type="compositionally biased region" description="Basic and acidic residues" evidence="1">
    <location>
        <begin position="366"/>
        <end position="376"/>
    </location>
</feature>
<reference evidence="2 3" key="1">
    <citation type="journal article" date="2018" name="PLoS Pathog.">
        <title>Evolution of structural diversity of trichothecenes, a family of toxins produced by plant pathogenic and entomopathogenic fungi.</title>
        <authorList>
            <person name="Proctor R.H."/>
            <person name="McCormick S.P."/>
            <person name="Kim H.S."/>
            <person name="Cardoza R.E."/>
            <person name="Stanley A.M."/>
            <person name="Lindo L."/>
            <person name="Kelly A."/>
            <person name="Brown D.W."/>
            <person name="Lee T."/>
            <person name="Vaughan M.M."/>
            <person name="Alexander N.J."/>
            <person name="Busman M."/>
            <person name="Gutierrez S."/>
        </authorList>
    </citation>
    <scope>NUCLEOTIDE SEQUENCE [LARGE SCALE GENOMIC DNA]</scope>
    <source>
        <strain evidence="2 3">NRRL 13405</strain>
    </source>
</reference>